<feature type="compositionally biased region" description="Basic residues" evidence="1">
    <location>
        <begin position="85"/>
        <end position="102"/>
    </location>
</feature>
<gene>
    <name evidence="2" type="ORF">K504DRAFT_529428</name>
</gene>
<name>A0A6G1KQU1_9PLEO</name>
<feature type="compositionally biased region" description="Low complexity" evidence="1">
    <location>
        <begin position="71"/>
        <end position="82"/>
    </location>
</feature>
<reference evidence="2" key="1">
    <citation type="journal article" date="2020" name="Stud. Mycol.">
        <title>101 Dothideomycetes genomes: a test case for predicting lifestyles and emergence of pathogens.</title>
        <authorList>
            <person name="Haridas S."/>
            <person name="Albert R."/>
            <person name="Binder M."/>
            <person name="Bloem J."/>
            <person name="Labutti K."/>
            <person name="Salamov A."/>
            <person name="Andreopoulos B."/>
            <person name="Baker S."/>
            <person name="Barry K."/>
            <person name="Bills G."/>
            <person name="Bluhm B."/>
            <person name="Cannon C."/>
            <person name="Castanera R."/>
            <person name="Culley D."/>
            <person name="Daum C."/>
            <person name="Ezra D."/>
            <person name="Gonzalez J."/>
            <person name="Henrissat B."/>
            <person name="Kuo A."/>
            <person name="Liang C."/>
            <person name="Lipzen A."/>
            <person name="Lutzoni F."/>
            <person name="Magnuson J."/>
            <person name="Mondo S."/>
            <person name="Nolan M."/>
            <person name="Ohm R."/>
            <person name="Pangilinan J."/>
            <person name="Park H.-J."/>
            <person name="Ramirez L."/>
            <person name="Alfaro M."/>
            <person name="Sun H."/>
            <person name="Tritt A."/>
            <person name="Yoshinaga Y."/>
            <person name="Zwiers L.-H."/>
            <person name="Turgeon B."/>
            <person name="Goodwin S."/>
            <person name="Spatafora J."/>
            <person name="Crous P."/>
            <person name="Grigoriev I."/>
        </authorList>
    </citation>
    <scope>NUCLEOTIDE SEQUENCE</scope>
    <source>
        <strain evidence="2">CBS 279.74</strain>
    </source>
</reference>
<accession>A0A6G1KQU1</accession>
<feature type="compositionally biased region" description="Polar residues" evidence="1">
    <location>
        <begin position="140"/>
        <end position="151"/>
    </location>
</feature>
<feature type="region of interest" description="Disordered" evidence="1">
    <location>
        <begin position="50"/>
        <end position="151"/>
    </location>
</feature>
<evidence type="ECO:0000313" key="3">
    <source>
        <dbReference type="Proteomes" id="UP000799428"/>
    </source>
</evidence>
<evidence type="ECO:0000256" key="1">
    <source>
        <dbReference type="SAM" id="MobiDB-lite"/>
    </source>
</evidence>
<sequence length="151" mass="17265">MTTLQHSELLNSELPTWLKAAIDNVEKQYGPYPKHIRDELFRPMYPKAAEVLSGEERGTRSKRRFGRPRKYATAAAAAQAQRESSRRRYRQWRYGPKPRPRPRPLGDDGPGALQFIMYEPPPPPPVVVRSANVHPKTDVLPTQTEASTFET</sequence>
<organism evidence="2 3">
    <name type="scientific">Pleomassaria siparia CBS 279.74</name>
    <dbReference type="NCBI Taxonomy" id="1314801"/>
    <lineage>
        <taxon>Eukaryota</taxon>
        <taxon>Fungi</taxon>
        <taxon>Dikarya</taxon>
        <taxon>Ascomycota</taxon>
        <taxon>Pezizomycotina</taxon>
        <taxon>Dothideomycetes</taxon>
        <taxon>Pleosporomycetidae</taxon>
        <taxon>Pleosporales</taxon>
        <taxon>Pleomassariaceae</taxon>
        <taxon>Pleomassaria</taxon>
    </lineage>
</organism>
<dbReference type="AlphaFoldDB" id="A0A6G1KQU1"/>
<dbReference type="EMBL" id="MU005764">
    <property type="protein sequence ID" value="KAF2715224.1"/>
    <property type="molecule type" value="Genomic_DNA"/>
</dbReference>
<keyword evidence="3" id="KW-1185">Reference proteome</keyword>
<protein>
    <submittedName>
        <fullName evidence="2">Uncharacterized protein</fullName>
    </submittedName>
</protein>
<evidence type="ECO:0000313" key="2">
    <source>
        <dbReference type="EMBL" id="KAF2715224.1"/>
    </source>
</evidence>
<dbReference type="Proteomes" id="UP000799428">
    <property type="component" value="Unassembled WGS sequence"/>
</dbReference>
<proteinExistence type="predicted"/>
<feature type="compositionally biased region" description="Basic residues" evidence="1">
    <location>
        <begin position="60"/>
        <end position="70"/>
    </location>
</feature>